<feature type="binding site" evidence="16">
    <location>
        <begin position="100"/>
        <end position="103"/>
    </location>
    <ligand>
        <name>substrate</name>
    </ligand>
</feature>
<keyword evidence="8 16" id="KW-0808">Transferase</keyword>
<dbReference type="GO" id="GO:0004594">
    <property type="term" value="F:pantothenate kinase activity"/>
    <property type="evidence" value="ECO:0007669"/>
    <property type="project" value="UniProtKB-UniRule"/>
</dbReference>
<feature type="binding site" evidence="16">
    <location>
        <position position="177"/>
    </location>
    <ligand>
        <name>substrate</name>
    </ligand>
</feature>
<dbReference type="GO" id="GO:0005524">
    <property type="term" value="F:ATP binding"/>
    <property type="evidence" value="ECO:0007669"/>
    <property type="project" value="UniProtKB-UniRule"/>
</dbReference>
<evidence type="ECO:0000256" key="11">
    <source>
        <dbReference type="ARBA" id="ARBA00022840"/>
    </source>
</evidence>
<dbReference type="CDD" id="cd24015">
    <property type="entry name" value="ASKHA_NBD_PanK-III"/>
    <property type="match status" value="1"/>
</dbReference>
<comment type="cofactor">
    <cofactor evidence="16">
        <name>NH4(+)</name>
        <dbReference type="ChEBI" id="CHEBI:28938"/>
    </cofactor>
    <cofactor evidence="16">
        <name>K(+)</name>
        <dbReference type="ChEBI" id="CHEBI:29103"/>
    </cofactor>
    <text evidence="16">A monovalent cation. Ammonium or potassium.</text>
</comment>
<evidence type="ECO:0000256" key="5">
    <source>
        <dbReference type="ARBA" id="ARBA00011738"/>
    </source>
</evidence>
<dbReference type="Gene3D" id="3.30.420.40">
    <property type="match status" value="2"/>
</dbReference>
<evidence type="ECO:0000256" key="6">
    <source>
        <dbReference type="ARBA" id="ARBA00012102"/>
    </source>
</evidence>
<keyword evidence="13 16" id="KW-0173">Coenzyme A biosynthesis</keyword>
<dbReference type="InterPro" id="IPR004619">
    <property type="entry name" value="Type_III_PanK"/>
</dbReference>
<dbReference type="STRING" id="1648.A2I91_08615"/>
<dbReference type="RefSeq" id="WP_003775797.1">
    <property type="nucleotide sequence ID" value="NZ_ACLK02000003.1"/>
</dbReference>
<keyword evidence="18" id="KW-1185">Reference proteome</keyword>
<reference evidence="17" key="1">
    <citation type="submission" date="2011-01" db="EMBL/GenBank/DDBJ databases">
        <authorList>
            <person name="Muzny D."/>
            <person name="Qin X."/>
            <person name="Buhay C."/>
            <person name="Dugan-Rocha S."/>
            <person name="Ding Y."/>
            <person name="Chen G."/>
            <person name="Hawes A."/>
            <person name="Holder M."/>
            <person name="Jhangiani S."/>
            <person name="Johnson A."/>
            <person name="Khan Z."/>
            <person name="Li Z."/>
            <person name="Liu W."/>
            <person name="Liu X."/>
            <person name="Perez L."/>
            <person name="Shen H."/>
            <person name="Wang Q."/>
            <person name="Watt J."/>
            <person name="Xi L."/>
            <person name="Xin Y."/>
            <person name="Zhou J."/>
            <person name="Deng J."/>
            <person name="Jiang H."/>
            <person name="Liu Y."/>
            <person name="Qu J."/>
            <person name="Song X.-Z."/>
            <person name="Zhang L."/>
            <person name="Villasana D."/>
            <person name="Johnson A."/>
            <person name="Liu J."/>
            <person name="Liyanage D."/>
            <person name="Lorensuhewa L."/>
            <person name="Robinson T."/>
            <person name="Song A."/>
            <person name="Song B.-B."/>
            <person name="Dinh H."/>
            <person name="Thornton R."/>
            <person name="Coyle M."/>
            <person name="Francisco L."/>
            <person name="Jackson L."/>
            <person name="Javaid M."/>
            <person name="Korchina V."/>
            <person name="Kovar C."/>
            <person name="Mata R."/>
            <person name="Mathew T."/>
            <person name="Ngo R."/>
            <person name="Nguyen L."/>
            <person name="Nguyen N."/>
            <person name="Okwuonu G."/>
            <person name="Ongeri F."/>
            <person name="Pham C."/>
            <person name="Simmons D."/>
            <person name="Wilczek-Boney K."/>
            <person name="Hale W."/>
            <person name="Jakkamsetti A."/>
            <person name="Pham P."/>
            <person name="Ruth R."/>
            <person name="San Lucas F."/>
            <person name="Warren J."/>
            <person name="Zhang J."/>
            <person name="Zhao Z."/>
            <person name="Zhou C."/>
            <person name="Zhu D."/>
            <person name="Lee S."/>
            <person name="Bess C."/>
            <person name="Blankenburg K."/>
            <person name="Forbes L."/>
            <person name="Fu Q."/>
            <person name="Gubbala S."/>
            <person name="Hirani K."/>
            <person name="Jayaseelan J.C."/>
            <person name="Lara F."/>
            <person name="Munidasa M."/>
            <person name="Palculict T."/>
            <person name="Patil S."/>
            <person name="Pu L.-L."/>
            <person name="Saada N."/>
            <person name="Tang L."/>
            <person name="Weissenberger G."/>
            <person name="Zhu Y."/>
            <person name="Hemphill L."/>
            <person name="Shang Y."/>
            <person name="Youmans B."/>
            <person name="Ayvaz T."/>
            <person name="Ross M."/>
            <person name="Santibanez J."/>
            <person name="Aqrawi P."/>
            <person name="Gross S."/>
            <person name="Joshi V."/>
            <person name="Fowler G."/>
            <person name="Nazareth L."/>
            <person name="Reid J."/>
            <person name="Worley K."/>
            <person name="Petrosino J."/>
            <person name="Highlander S."/>
            <person name="Gibbs R."/>
        </authorList>
    </citation>
    <scope>NUCLEOTIDE SEQUENCE [LARGE SCALE GENOMIC DNA]</scope>
    <source>
        <strain evidence="17">ATCC 19414</strain>
    </source>
</reference>
<dbReference type="Pfam" id="PF03309">
    <property type="entry name" value="Pan_kinase"/>
    <property type="match status" value="1"/>
</dbReference>
<feature type="binding site" evidence="16">
    <location>
        <position position="125"/>
    </location>
    <ligand>
        <name>ATP</name>
        <dbReference type="ChEBI" id="CHEBI:30616"/>
    </ligand>
</feature>
<comment type="similarity">
    <text evidence="14 16">Belongs to the type III pantothenate kinase family.</text>
</comment>
<name>E7FY07_ERYRH</name>
<proteinExistence type="inferred from homology"/>
<feature type="active site" description="Proton acceptor" evidence="16">
    <location>
        <position position="102"/>
    </location>
</feature>
<comment type="subunit">
    <text evidence="5 16">Homodimer.</text>
</comment>
<evidence type="ECO:0000256" key="15">
    <source>
        <dbReference type="ARBA" id="ARBA00040883"/>
    </source>
</evidence>
<evidence type="ECO:0000256" key="13">
    <source>
        <dbReference type="ARBA" id="ARBA00022993"/>
    </source>
</evidence>
<dbReference type="GO" id="GO:0046872">
    <property type="term" value="F:metal ion binding"/>
    <property type="evidence" value="ECO:0007669"/>
    <property type="project" value="UniProtKB-KW"/>
</dbReference>
<dbReference type="Proteomes" id="UP000003028">
    <property type="component" value="Unassembled WGS sequence"/>
</dbReference>
<dbReference type="EMBL" id="ACLK02000003">
    <property type="protein sequence ID" value="EFY08381.1"/>
    <property type="molecule type" value="Genomic_DNA"/>
</dbReference>
<dbReference type="OrthoDB" id="9804707at2"/>
<evidence type="ECO:0000313" key="18">
    <source>
        <dbReference type="Proteomes" id="UP000003028"/>
    </source>
</evidence>
<keyword evidence="9 16" id="KW-0547">Nucleotide-binding</keyword>
<evidence type="ECO:0000256" key="1">
    <source>
        <dbReference type="ARBA" id="ARBA00001206"/>
    </source>
</evidence>
<organism evidence="17 18">
    <name type="scientific">Erysipelothrix rhusiopathiae ATCC 19414</name>
    <dbReference type="NCBI Taxonomy" id="525280"/>
    <lineage>
        <taxon>Bacteria</taxon>
        <taxon>Bacillati</taxon>
        <taxon>Bacillota</taxon>
        <taxon>Erysipelotrichia</taxon>
        <taxon>Erysipelotrichales</taxon>
        <taxon>Erysipelotrichaceae</taxon>
        <taxon>Erysipelothrix</taxon>
    </lineage>
</organism>
<dbReference type="GO" id="GO:0015937">
    <property type="term" value="P:coenzyme A biosynthetic process"/>
    <property type="evidence" value="ECO:0007669"/>
    <property type="project" value="UniProtKB-UniRule"/>
</dbReference>
<evidence type="ECO:0000256" key="3">
    <source>
        <dbReference type="ARBA" id="ARBA00004496"/>
    </source>
</evidence>
<comment type="catalytic activity">
    <reaction evidence="1 16">
        <text>(R)-pantothenate + ATP = (R)-4'-phosphopantothenate + ADP + H(+)</text>
        <dbReference type="Rhea" id="RHEA:16373"/>
        <dbReference type="ChEBI" id="CHEBI:10986"/>
        <dbReference type="ChEBI" id="CHEBI:15378"/>
        <dbReference type="ChEBI" id="CHEBI:29032"/>
        <dbReference type="ChEBI" id="CHEBI:30616"/>
        <dbReference type="ChEBI" id="CHEBI:456216"/>
        <dbReference type="EC" id="2.7.1.33"/>
    </reaction>
</comment>
<evidence type="ECO:0000256" key="16">
    <source>
        <dbReference type="HAMAP-Rule" id="MF_01274"/>
    </source>
</evidence>
<dbReference type="HAMAP" id="MF_01274">
    <property type="entry name" value="Pantothen_kinase_3"/>
    <property type="match status" value="1"/>
</dbReference>
<evidence type="ECO:0000256" key="7">
    <source>
        <dbReference type="ARBA" id="ARBA00022490"/>
    </source>
</evidence>
<keyword evidence="7 16" id="KW-0963">Cytoplasm</keyword>
<dbReference type="InterPro" id="IPR043129">
    <property type="entry name" value="ATPase_NBD"/>
</dbReference>
<dbReference type="PANTHER" id="PTHR34265:SF1">
    <property type="entry name" value="TYPE III PANTOTHENATE KINASE"/>
    <property type="match status" value="1"/>
</dbReference>
<evidence type="ECO:0000313" key="17">
    <source>
        <dbReference type="EMBL" id="EFY08381.1"/>
    </source>
</evidence>
<evidence type="ECO:0000256" key="2">
    <source>
        <dbReference type="ARBA" id="ARBA00001958"/>
    </source>
</evidence>
<evidence type="ECO:0000256" key="10">
    <source>
        <dbReference type="ARBA" id="ARBA00022777"/>
    </source>
</evidence>
<evidence type="ECO:0000256" key="4">
    <source>
        <dbReference type="ARBA" id="ARBA00005225"/>
    </source>
</evidence>
<dbReference type="PANTHER" id="PTHR34265">
    <property type="entry name" value="TYPE III PANTOTHENATE KINASE"/>
    <property type="match status" value="1"/>
</dbReference>
<keyword evidence="12 16" id="KW-0630">Potassium</keyword>
<gene>
    <name evidence="16 17" type="primary">coaX</name>
    <name evidence="17" type="ORF">HMPREF0357_11534</name>
</gene>
<dbReference type="AlphaFoldDB" id="E7FY07"/>
<accession>E7FY07</accession>
<dbReference type="GO" id="GO:0005737">
    <property type="term" value="C:cytoplasm"/>
    <property type="evidence" value="ECO:0007669"/>
    <property type="project" value="UniProtKB-SubCell"/>
</dbReference>
<protein>
    <recommendedName>
        <fullName evidence="15 16">Type III pantothenate kinase</fullName>
        <ecNumber evidence="6 16">2.7.1.33</ecNumber>
    </recommendedName>
    <alternativeName>
        <fullName evidence="16">PanK-III</fullName>
    </alternativeName>
    <alternativeName>
        <fullName evidence="16">Pantothenic acid kinase</fullName>
    </alternativeName>
</protein>
<feature type="binding site" evidence="16">
    <location>
        <begin position="6"/>
        <end position="13"/>
    </location>
    <ligand>
        <name>ATP</name>
        <dbReference type="ChEBI" id="CHEBI:30616"/>
    </ligand>
</feature>
<evidence type="ECO:0000256" key="8">
    <source>
        <dbReference type="ARBA" id="ARBA00022679"/>
    </source>
</evidence>
<dbReference type="NCBIfam" id="TIGR00671">
    <property type="entry name" value="baf"/>
    <property type="match status" value="1"/>
</dbReference>
<comment type="caution">
    <text evidence="16">Lacks conserved residue(s) required for the propagation of feature annotation.</text>
</comment>
<comment type="pathway">
    <text evidence="4 16">Cofactor biosynthesis; coenzyme A biosynthesis; CoA from (R)-pantothenate: step 1/5.</text>
</comment>
<keyword evidence="16" id="KW-0479">Metal-binding</keyword>
<evidence type="ECO:0000256" key="14">
    <source>
        <dbReference type="ARBA" id="ARBA00038036"/>
    </source>
</evidence>
<comment type="subcellular location">
    <subcellularLocation>
        <location evidence="3 16">Cytoplasm</location>
    </subcellularLocation>
</comment>
<feature type="binding site" evidence="16">
    <location>
        <position position="122"/>
    </location>
    <ligand>
        <name>K(+)</name>
        <dbReference type="ChEBI" id="CHEBI:29103"/>
    </ligand>
</feature>
<evidence type="ECO:0000256" key="12">
    <source>
        <dbReference type="ARBA" id="ARBA00022958"/>
    </source>
</evidence>
<dbReference type="SUPFAM" id="SSF53067">
    <property type="entry name" value="Actin-like ATPase domain"/>
    <property type="match status" value="2"/>
</dbReference>
<keyword evidence="11 16" id="KW-0067">ATP-binding</keyword>
<comment type="cofactor">
    <cofactor evidence="2">
        <name>K(+)</name>
        <dbReference type="ChEBI" id="CHEBI:29103"/>
    </cofactor>
</comment>
<comment type="caution">
    <text evidence="17">The sequence shown here is derived from an EMBL/GenBank/DDBJ whole genome shotgun (WGS) entry which is preliminary data.</text>
</comment>
<comment type="function">
    <text evidence="16">Catalyzes the phosphorylation of pantothenate (Pan), the first step in CoA biosynthesis.</text>
</comment>
<dbReference type="EC" id="2.7.1.33" evidence="6 16"/>
<sequence>MILTIDVGNSNTVIVGYENNQIVYKKRIITEKNNVVSYYASHLESLEFNIEAVVLSSVVPNITNMIVDVLTEQFTCGIYNVSIDNIQNFEVKLDNPNEIGADFIATAVGAFSQYKTPIIIADIGSASKISVIDREGAFSGGVIIPGIQTSLDALVHYIPHLPTVSLEVPPNVIGTNTHSCIQSGLTYGLVVQIQGLATRMEKELGMKCTKLITGGYAELIHDELPDFVHKPDLLSDGLRILYQNDYLKSTCVIDDNEY</sequence>
<dbReference type="UniPathway" id="UPA00241">
    <property type="reaction ID" value="UER00352"/>
</dbReference>
<evidence type="ECO:0000256" key="9">
    <source>
        <dbReference type="ARBA" id="ARBA00022741"/>
    </source>
</evidence>
<keyword evidence="10 16" id="KW-0418">Kinase</keyword>